<dbReference type="GO" id="GO:0005789">
    <property type="term" value="C:endoplasmic reticulum membrane"/>
    <property type="evidence" value="ECO:0007669"/>
    <property type="project" value="UniProtKB-SubCell"/>
</dbReference>
<dbReference type="InterPro" id="IPR016292">
    <property type="entry name" value="Epoxide_hydrolase"/>
</dbReference>
<evidence type="ECO:0000256" key="3">
    <source>
        <dbReference type="ARBA" id="ARBA00022801"/>
    </source>
</evidence>
<evidence type="ECO:0000256" key="4">
    <source>
        <dbReference type="PIRNR" id="PIRNR001112"/>
    </source>
</evidence>
<evidence type="ECO:0000313" key="6">
    <source>
        <dbReference type="EMBL" id="CAL1682244.1"/>
    </source>
</evidence>
<dbReference type="InterPro" id="IPR029058">
    <property type="entry name" value="AB_hydrolase_fold"/>
</dbReference>
<dbReference type="Pfam" id="PF06441">
    <property type="entry name" value="EHN"/>
    <property type="match status" value="1"/>
</dbReference>
<dbReference type="PIRSF" id="PIRSF001112">
    <property type="entry name" value="Epoxide_hydrolase"/>
    <property type="match status" value="1"/>
</dbReference>
<dbReference type="EC" id="3.3.2.9" evidence="4"/>
<evidence type="ECO:0000256" key="2">
    <source>
        <dbReference type="ARBA" id="ARBA00022797"/>
    </source>
</evidence>
<sequence>MGYLLTTAITLNRSSTFIPLMRYFSSYNQIINLKFPKWWRPGTEDSATNDIRRFNIIFSEKYVKNLRYKLRNSKTLMTPLADKIVNYDASLINMYILSKLLYHWAYNYNFQEREKYINSYPHFMTNIQGLDIHFIHVTRCNVEKRRIPLLLLHGWPSSIMEFYKKIPFKFAKEREMIIPSLPGFGFSSAPTISGFSCIEMSVVLKNLMLRLGHDKFRVKGGIYGAIIGRVMSILFPQHVINDDLNMRELHDYLVKTYFFWELHEKRISIEQILKKMALFHIQATEMNTIAIGLNDSPAALAAYFIEKTLSGTVHLKSFRKEYIMMKFYTEMIDNLMMYWAPQCINTAMRVYVEQFNNLPNEFNELLKNL</sequence>
<dbReference type="Proteomes" id="UP001497644">
    <property type="component" value="Chromosome 3"/>
</dbReference>
<dbReference type="EMBL" id="OZ034826">
    <property type="protein sequence ID" value="CAL1682244.1"/>
    <property type="molecule type" value="Genomic_DNA"/>
</dbReference>
<keyword evidence="3 4" id="KW-0378">Hydrolase</keyword>
<keyword evidence="2 4" id="KW-0058">Aromatic hydrocarbons catabolism</keyword>
<dbReference type="GO" id="GO:0033961">
    <property type="term" value="F:cis-stilbene-oxide hydrolase activity"/>
    <property type="evidence" value="ECO:0007669"/>
    <property type="project" value="UniProtKB-UniRule"/>
</dbReference>
<keyword evidence="7" id="KW-1185">Reference proteome</keyword>
<comment type="catalytic activity">
    <reaction evidence="4">
        <text>1-(4-methoxyphenyl)-N-methyl-N-[(3-methyloxetan-3-yl)methyl]methanamine + H2O = 2-{[(4-methoxybenzyl)(methyl)amino]methyl}-2-methylpropane-1,3-diol</text>
        <dbReference type="Rhea" id="RHEA:55764"/>
        <dbReference type="ChEBI" id="CHEBI:15377"/>
        <dbReference type="ChEBI" id="CHEBI:139161"/>
        <dbReference type="ChEBI" id="CHEBI:139164"/>
        <dbReference type="EC" id="3.3.2.9"/>
    </reaction>
</comment>
<keyword evidence="4" id="KW-0256">Endoplasmic reticulum</keyword>
<dbReference type="PANTHER" id="PTHR21661:SF35">
    <property type="entry name" value="EPOXIDE HYDROLASE"/>
    <property type="match status" value="1"/>
</dbReference>
<evidence type="ECO:0000313" key="7">
    <source>
        <dbReference type="Proteomes" id="UP001497644"/>
    </source>
</evidence>
<dbReference type="PANTHER" id="PTHR21661">
    <property type="entry name" value="EPOXIDE HYDROLASE 1-RELATED"/>
    <property type="match status" value="1"/>
</dbReference>
<feature type="domain" description="Epoxide hydrolase N-terminal" evidence="5">
    <location>
        <begin position="51"/>
        <end position="162"/>
    </location>
</feature>
<protein>
    <recommendedName>
        <fullName evidence="4">Epoxide hydrolase</fullName>
        <ecNumber evidence="4">3.3.2.9</ecNumber>
    </recommendedName>
</protein>
<comment type="function">
    <text evidence="4">Catalyzes juvenile hormone hydrolysis.</text>
</comment>
<reference evidence="6" key="1">
    <citation type="submission" date="2024-04" db="EMBL/GenBank/DDBJ databases">
        <authorList>
            <consortium name="Molecular Ecology Group"/>
        </authorList>
    </citation>
    <scope>NUCLEOTIDE SEQUENCE</scope>
</reference>
<dbReference type="Gene3D" id="3.40.50.1820">
    <property type="entry name" value="alpha/beta hydrolase"/>
    <property type="match status" value="1"/>
</dbReference>
<dbReference type="GO" id="GO:0097176">
    <property type="term" value="P:epoxide metabolic process"/>
    <property type="evidence" value="ECO:0007669"/>
    <property type="project" value="TreeGrafter"/>
</dbReference>
<accession>A0AAV2NPV9</accession>
<comment type="similarity">
    <text evidence="1 4">Belongs to the peptidase S33 family.</text>
</comment>
<gene>
    <name evidence="6" type="ORF">LPLAT_LOCUS8095</name>
</gene>
<keyword evidence="4" id="KW-0472">Membrane</keyword>
<dbReference type="InterPro" id="IPR010497">
    <property type="entry name" value="Epoxide_hydro_N"/>
</dbReference>
<evidence type="ECO:0000259" key="5">
    <source>
        <dbReference type="Pfam" id="PF06441"/>
    </source>
</evidence>
<comment type="catalytic activity">
    <reaction evidence="4">
        <text>cis-stilbene oxide + H2O = (1R,2R)-hydrobenzoin</text>
        <dbReference type="Rhea" id="RHEA:23900"/>
        <dbReference type="ChEBI" id="CHEBI:15377"/>
        <dbReference type="ChEBI" id="CHEBI:50004"/>
        <dbReference type="ChEBI" id="CHEBI:50014"/>
        <dbReference type="EC" id="3.3.2.9"/>
    </reaction>
</comment>
<proteinExistence type="inferred from homology"/>
<organism evidence="6 7">
    <name type="scientific">Lasius platythorax</name>
    <dbReference type="NCBI Taxonomy" id="488582"/>
    <lineage>
        <taxon>Eukaryota</taxon>
        <taxon>Metazoa</taxon>
        <taxon>Ecdysozoa</taxon>
        <taxon>Arthropoda</taxon>
        <taxon>Hexapoda</taxon>
        <taxon>Insecta</taxon>
        <taxon>Pterygota</taxon>
        <taxon>Neoptera</taxon>
        <taxon>Endopterygota</taxon>
        <taxon>Hymenoptera</taxon>
        <taxon>Apocrita</taxon>
        <taxon>Aculeata</taxon>
        <taxon>Formicoidea</taxon>
        <taxon>Formicidae</taxon>
        <taxon>Formicinae</taxon>
        <taxon>Lasius</taxon>
        <taxon>Lasius</taxon>
    </lineage>
</organism>
<dbReference type="SUPFAM" id="SSF53474">
    <property type="entry name" value="alpha/beta-Hydrolases"/>
    <property type="match status" value="1"/>
</dbReference>
<dbReference type="AlphaFoldDB" id="A0AAV2NPV9"/>
<evidence type="ECO:0000256" key="1">
    <source>
        <dbReference type="ARBA" id="ARBA00010088"/>
    </source>
</evidence>
<comment type="subcellular location">
    <subcellularLocation>
        <location evidence="4">Endoplasmic reticulum membrane</location>
    </subcellularLocation>
</comment>
<name>A0AAV2NPV9_9HYME</name>